<reference evidence="12 13" key="1">
    <citation type="submission" date="2024-03" db="EMBL/GenBank/DDBJ databases">
        <title>Genome-scale model development and genomic sequencing of the oleaginous clade Lipomyces.</title>
        <authorList>
            <consortium name="Lawrence Berkeley National Laboratory"/>
            <person name="Czajka J.J."/>
            <person name="Han Y."/>
            <person name="Kim J."/>
            <person name="Mondo S.J."/>
            <person name="Hofstad B.A."/>
            <person name="Robles A."/>
            <person name="Haridas S."/>
            <person name="Riley R."/>
            <person name="LaButti K."/>
            <person name="Pangilinan J."/>
            <person name="Andreopoulos W."/>
            <person name="Lipzen A."/>
            <person name="Yan J."/>
            <person name="Wang M."/>
            <person name="Ng V."/>
            <person name="Grigoriev I.V."/>
            <person name="Spatafora J.W."/>
            <person name="Magnuson J.K."/>
            <person name="Baker S.E."/>
            <person name="Pomraning K.R."/>
        </authorList>
    </citation>
    <scope>NUCLEOTIDE SEQUENCE [LARGE SCALE GENOMIC DNA]</scope>
    <source>
        <strain evidence="12 13">Phaff 52-87</strain>
    </source>
</reference>
<dbReference type="PROSITE" id="PS50216">
    <property type="entry name" value="DHHC"/>
    <property type="match status" value="1"/>
</dbReference>
<dbReference type="Pfam" id="PF01529">
    <property type="entry name" value="DHHC"/>
    <property type="match status" value="1"/>
</dbReference>
<evidence type="ECO:0000313" key="13">
    <source>
        <dbReference type="Proteomes" id="UP001498771"/>
    </source>
</evidence>
<protein>
    <recommendedName>
        <fullName evidence="10">Palmitoyltransferase</fullName>
        <ecNumber evidence="10">2.3.1.225</ecNumber>
    </recommendedName>
</protein>
<dbReference type="PANTHER" id="PTHR22883">
    <property type="entry name" value="ZINC FINGER DHHC DOMAIN CONTAINING PROTEIN"/>
    <property type="match status" value="1"/>
</dbReference>
<proteinExistence type="inferred from homology"/>
<dbReference type="RefSeq" id="XP_064766712.1">
    <property type="nucleotide sequence ID" value="XM_064915357.1"/>
</dbReference>
<evidence type="ECO:0000313" key="12">
    <source>
        <dbReference type="EMBL" id="KAK7203679.1"/>
    </source>
</evidence>
<keyword evidence="13" id="KW-1185">Reference proteome</keyword>
<organism evidence="12 13">
    <name type="scientific">Myxozyma melibiosi</name>
    <dbReference type="NCBI Taxonomy" id="54550"/>
    <lineage>
        <taxon>Eukaryota</taxon>
        <taxon>Fungi</taxon>
        <taxon>Dikarya</taxon>
        <taxon>Ascomycota</taxon>
        <taxon>Saccharomycotina</taxon>
        <taxon>Lipomycetes</taxon>
        <taxon>Lipomycetales</taxon>
        <taxon>Lipomycetaceae</taxon>
        <taxon>Myxozyma</taxon>
    </lineage>
</organism>
<comment type="subcellular location">
    <subcellularLocation>
        <location evidence="1">Membrane</location>
        <topology evidence="1">Multi-pass membrane protein</topology>
    </subcellularLocation>
</comment>
<keyword evidence="6" id="KW-0564">Palmitate</keyword>
<keyword evidence="8 10" id="KW-0012">Acyltransferase</keyword>
<evidence type="ECO:0000256" key="1">
    <source>
        <dbReference type="ARBA" id="ARBA00004141"/>
    </source>
</evidence>
<name>A0ABR1F1F8_9ASCO</name>
<gene>
    <name evidence="12" type="ORF">BZA70DRAFT_72324</name>
</gene>
<keyword evidence="2 10" id="KW-0808">Transferase</keyword>
<evidence type="ECO:0000259" key="11">
    <source>
        <dbReference type="Pfam" id="PF01529"/>
    </source>
</evidence>
<keyword evidence="4 10" id="KW-1133">Transmembrane helix</keyword>
<feature type="transmembrane region" description="Helical" evidence="10">
    <location>
        <begin position="81"/>
        <end position="104"/>
    </location>
</feature>
<dbReference type="InterPro" id="IPR001594">
    <property type="entry name" value="Palmitoyltrfase_DHHC"/>
</dbReference>
<accession>A0ABR1F1F8</accession>
<comment type="domain">
    <text evidence="10">The DHHC domain is required for palmitoyltransferase activity.</text>
</comment>
<keyword evidence="5 10" id="KW-0472">Membrane</keyword>
<dbReference type="EMBL" id="JBBJBU010000011">
    <property type="protein sequence ID" value="KAK7203679.1"/>
    <property type="molecule type" value="Genomic_DNA"/>
</dbReference>
<evidence type="ECO:0000256" key="4">
    <source>
        <dbReference type="ARBA" id="ARBA00022989"/>
    </source>
</evidence>
<evidence type="ECO:0000256" key="5">
    <source>
        <dbReference type="ARBA" id="ARBA00023136"/>
    </source>
</evidence>
<evidence type="ECO:0000256" key="9">
    <source>
        <dbReference type="ARBA" id="ARBA00048048"/>
    </source>
</evidence>
<feature type="domain" description="Palmitoyltransferase DHHC" evidence="11">
    <location>
        <begin position="174"/>
        <end position="297"/>
    </location>
</feature>
<sequence>MPIRRSRPLIHVCCYLISAITRRISLIVTTIDQNSIMALEKQQPAVNELEDQPSSSLPVFQGNARFFLGGRLQTSVGPPTNLLAVVAIVVPVGLYFGFCAPRIWHRLSPAIPILVAYLLVLSLSSLFKLTSDPGVLPRGIHAEDEHPASEQETVVYIPYRTNDPLAPTIDLAVKYCTVCNIWRPARASHCRTCDCCIDRLDHHCKWLNVCVGARNYRYFFTFIASSSILALLTSISSFLAVFLWKRDHQASTLDALRSAPVCFALALYCAVGLLYPAALLVFHMSLLCRGMNTREQIIETRLPKEQRHRVRNSNISVRSFLDICFAPKPLSYVRPPKRKQVY</sequence>
<evidence type="ECO:0000256" key="3">
    <source>
        <dbReference type="ARBA" id="ARBA00022692"/>
    </source>
</evidence>
<dbReference type="GeneID" id="90040869"/>
<dbReference type="Proteomes" id="UP001498771">
    <property type="component" value="Unassembled WGS sequence"/>
</dbReference>
<feature type="transmembrane region" description="Helical" evidence="10">
    <location>
        <begin position="218"/>
        <end position="243"/>
    </location>
</feature>
<keyword evidence="3 10" id="KW-0812">Transmembrane</keyword>
<comment type="similarity">
    <text evidence="10">Belongs to the DHHC palmitoyltransferase family.</text>
</comment>
<evidence type="ECO:0000256" key="2">
    <source>
        <dbReference type="ARBA" id="ARBA00022679"/>
    </source>
</evidence>
<comment type="caution">
    <text evidence="12">The sequence shown here is derived from an EMBL/GenBank/DDBJ whole genome shotgun (WGS) entry which is preliminary data.</text>
</comment>
<feature type="transmembrane region" description="Helical" evidence="10">
    <location>
        <begin position="263"/>
        <end position="287"/>
    </location>
</feature>
<evidence type="ECO:0000256" key="6">
    <source>
        <dbReference type="ARBA" id="ARBA00023139"/>
    </source>
</evidence>
<dbReference type="InterPro" id="IPR039859">
    <property type="entry name" value="PFA4/ZDH16/20/ERF2-like"/>
</dbReference>
<evidence type="ECO:0000256" key="10">
    <source>
        <dbReference type="RuleBase" id="RU079119"/>
    </source>
</evidence>
<evidence type="ECO:0000256" key="7">
    <source>
        <dbReference type="ARBA" id="ARBA00023288"/>
    </source>
</evidence>
<comment type="catalytic activity">
    <reaction evidence="9 10">
        <text>L-cysteinyl-[protein] + hexadecanoyl-CoA = S-hexadecanoyl-L-cysteinyl-[protein] + CoA</text>
        <dbReference type="Rhea" id="RHEA:36683"/>
        <dbReference type="Rhea" id="RHEA-COMP:10131"/>
        <dbReference type="Rhea" id="RHEA-COMP:11032"/>
        <dbReference type="ChEBI" id="CHEBI:29950"/>
        <dbReference type="ChEBI" id="CHEBI:57287"/>
        <dbReference type="ChEBI" id="CHEBI:57379"/>
        <dbReference type="ChEBI" id="CHEBI:74151"/>
        <dbReference type="EC" id="2.3.1.225"/>
    </reaction>
</comment>
<evidence type="ECO:0000256" key="8">
    <source>
        <dbReference type="ARBA" id="ARBA00023315"/>
    </source>
</evidence>
<keyword evidence="7" id="KW-0449">Lipoprotein</keyword>
<dbReference type="EC" id="2.3.1.225" evidence="10"/>
<feature type="transmembrane region" description="Helical" evidence="10">
    <location>
        <begin position="110"/>
        <end position="129"/>
    </location>
</feature>